<keyword evidence="2" id="KW-1185">Reference proteome</keyword>
<name>A0ABW2NWD6_9BACL</name>
<reference evidence="2" key="1">
    <citation type="journal article" date="2019" name="Int. J. Syst. Evol. Microbiol.">
        <title>The Global Catalogue of Microorganisms (GCM) 10K type strain sequencing project: providing services to taxonomists for standard genome sequencing and annotation.</title>
        <authorList>
            <consortium name="The Broad Institute Genomics Platform"/>
            <consortium name="The Broad Institute Genome Sequencing Center for Infectious Disease"/>
            <person name="Wu L."/>
            <person name="Ma J."/>
        </authorList>
    </citation>
    <scope>NUCLEOTIDE SEQUENCE [LARGE SCALE GENOMIC DNA]</scope>
    <source>
        <strain evidence="2">NBRC 106396</strain>
    </source>
</reference>
<evidence type="ECO:0000313" key="1">
    <source>
        <dbReference type="EMBL" id="MFC7372931.1"/>
    </source>
</evidence>
<comment type="caution">
    <text evidence="1">The sequence shown here is derived from an EMBL/GenBank/DDBJ whole genome shotgun (WGS) entry which is preliminary data.</text>
</comment>
<dbReference type="EMBL" id="JBHTCP010000048">
    <property type="protein sequence ID" value="MFC7372931.1"/>
    <property type="molecule type" value="Genomic_DNA"/>
</dbReference>
<protein>
    <submittedName>
        <fullName evidence="1">Uncharacterized protein</fullName>
    </submittedName>
</protein>
<gene>
    <name evidence="1" type="ORF">ACFQPF_14840</name>
</gene>
<accession>A0ABW2NWD6</accession>
<sequence length="91" mass="10681">MITILLPSIYIAFAKFHTDDIYSEVISSWFNGKEVLSPFWEKICFIWAAGIKPFGIPYLSPVLPFRAWEFKGVLWRGNLKKIINSRHSFRE</sequence>
<evidence type="ECO:0000313" key="2">
    <source>
        <dbReference type="Proteomes" id="UP001596549"/>
    </source>
</evidence>
<dbReference type="RefSeq" id="WP_379750496.1">
    <property type="nucleotide sequence ID" value="NZ_JBHTCP010000048.1"/>
</dbReference>
<dbReference type="Proteomes" id="UP001596549">
    <property type="component" value="Unassembled WGS sequence"/>
</dbReference>
<proteinExistence type="predicted"/>
<organism evidence="1 2">
    <name type="scientific">Fictibacillus iocasae</name>
    <dbReference type="NCBI Taxonomy" id="2715437"/>
    <lineage>
        <taxon>Bacteria</taxon>
        <taxon>Bacillati</taxon>
        <taxon>Bacillota</taxon>
        <taxon>Bacilli</taxon>
        <taxon>Bacillales</taxon>
        <taxon>Fictibacillaceae</taxon>
        <taxon>Fictibacillus</taxon>
    </lineage>
</organism>